<dbReference type="InterPro" id="IPR011333">
    <property type="entry name" value="SKP1/BTB/POZ_sf"/>
</dbReference>
<name>A0A066XAB8_COLSU</name>
<dbReference type="Proteomes" id="UP000027238">
    <property type="component" value="Unassembled WGS sequence"/>
</dbReference>
<accession>A0A066XAB8</accession>
<feature type="compositionally biased region" description="Basic residues" evidence="1">
    <location>
        <begin position="332"/>
        <end position="342"/>
    </location>
</feature>
<feature type="compositionally biased region" description="Pro residues" evidence="1">
    <location>
        <begin position="241"/>
        <end position="270"/>
    </location>
</feature>
<dbReference type="OrthoDB" id="3594103at2759"/>
<dbReference type="EMBL" id="JMSE01001116">
    <property type="protein sequence ID" value="KDN64599.1"/>
    <property type="molecule type" value="Genomic_DNA"/>
</dbReference>
<feature type="region of interest" description="Disordered" evidence="1">
    <location>
        <begin position="239"/>
        <end position="274"/>
    </location>
</feature>
<dbReference type="AlphaFoldDB" id="A0A066XAB8"/>
<dbReference type="eggNOG" id="ENOG502S9TE">
    <property type="taxonomic scope" value="Eukaryota"/>
</dbReference>
<evidence type="ECO:0000256" key="1">
    <source>
        <dbReference type="SAM" id="MobiDB-lite"/>
    </source>
</evidence>
<dbReference type="OMA" id="PRDETWF"/>
<keyword evidence="3" id="KW-1185">Reference proteome</keyword>
<dbReference type="PANTHER" id="PTHR37538:SF1">
    <property type="entry name" value="BTB DOMAIN-CONTAINING PROTEIN"/>
    <property type="match status" value="1"/>
</dbReference>
<gene>
    <name evidence="2" type="ORF">CSUB01_08616</name>
</gene>
<dbReference type="Gene3D" id="3.30.710.10">
    <property type="entry name" value="Potassium Channel Kv1.1, Chain A"/>
    <property type="match status" value="1"/>
</dbReference>
<dbReference type="HOGENOM" id="CLU_715734_0_0_1"/>
<protein>
    <recommendedName>
        <fullName evidence="4">BTB domain-containing protein</fullName>
    </recommendedName>
</protein>
<reference evidence="3" key="1">
    <citation type="journal article" date="2014" name="Genome Announc.">
        <title>Draft genome sequence of Colletotrichum sublineola, a destructive pathogen of cultivated sorghum.</title>
        <authorList>
            <person name="Baroncelli R."/>
            <person name="Sanz-Martin J.M."/>
            <person name="Rech G.E."/>
            <person name="Sukno S.A."/>
            <person name="Thon M.R."/>
        </authorList>
    </citation>
    <scope>NUCLEOTIDE SEQUENCE [LARGE SCALE GENOMIC DNA]</scope>
    <source>
        <strain evidence="3">TX430BB</strain>
    </source>
</reference>
<proteinExistence type="predicted"/>
<evidence type="ECO:0000313" key="3">
    <source>
        <dbReference type="Proteomes" id="UP000027238"/>
    </source>
</evidence>
<sequence length="394" mass="43554">MAKKKKMRMSKSPDQGEPVAVADDFDDGPEVSPYTSRICSVYFNNGEPFMVPRDIICVSAELNRICSSSSQIDIQDVPAEAGHVLVHYLYTRTWQSLRKMYYGHNSRISTQFETSVYVYAAAQRYGLRGLVELAKENISRYANEMPPLDIIVLAAKPSDLLSDDDSWFFAFIKRQIQQIFEDPASLNESIFLDCFNGTAKYSRVLAKSMFLMCCQKAASVESAETHAVSVIDETPFMDSFPPTPNLVPEPEPEPVAPLDPPPEPEPPNEPAPEIEYEDPVMEAPYLECEAVPREPVADAGVEISALPEDAPAEKQAVEVVPDEMSMSMKPDKKSKKKSKKSKKDKDPPLSCSSVATHVVEGGWEHCSSCRAFVSDLSTSYVSSVRDVPSSGGCL</sequence>
<feature type="region of interest" description="Disordered" evidence="1">
    <location>
        <begin position="304"/>
        <end position="352"/>
    </location>
</feature>
<organism evidence="2 3">
    <name type="scientific">Colletotrichum sublineola</name>
    <name type="common">Sorghum anthracnose fungus</name>
    <dbReference type="NCBI Taxonomy" id="1173701"/>
    <lineage>
        <taxon>Eukaryota</taxon>
        <taxon>Fungi</taxon>
        <taxon>Dikarya</taxon>
        <taxon>Ascomycota</taxon>
        <taxon>Pezizomycotina</taxon>
        <taxon>Sordariomycetes</taxon>
        <taxon>Hypocreomycetidae</taxon>
        <taxon>Glomerellales</taxon>
        <taxon>Glomerellaceae</taxon>
        <taxon>Colletotrichum</taxon>
        <taxon>Colletotrichum graminicola species complex</taxon>
    </lineage>
</organism>
<dbReference type="PANTHER" id="PTHR37538">
    <property type="entry name" value="BTB DOMAIN-CONTAINING PROTEIN"/>
    <property type="match status" value="1"/>
</dbReference>
<evidence type="ECO:0000313" key="2">
    <source>
        <dbReference type="EMBL" id="KDN64599.1"/>
    </source>
</evidence>
<evidence type="ECO:0008006" key="4">
    <source>
        <dbReference type="Google" id="ProtNLM"/>
    </source>
</evidence>
<feature type="region of interest" description="Disordered" evidence="1">
    <location>
        <begin position="1"/>
        <end position="25"/>
    </location>
</feature>
<dbReference type="STRING" id="1173701.A0A066XAB8"/>
<comment type="caution">
    <text evidence="2">The sequence shown here is derived from an EMBL/GenBank/DDBJ whole genome shotgun (WGS) entry which is preliminary data.</text>
</comment>